<dbReference type="InterPro" id="IPR050202">
    <property type="entry name" value="Cyt/Deoxycyt_deaminase"/>
</dbReference>
<evidence type="ECO:0000256" key="3">
    <source>
        <dbReference type="ARBA" id="ARBA00006576"/>
    </source>
</evidence>
<name>A0A9D2BPC1_9FIRM</name>
<dbReference type="EC" id="3.5.4.5" evidence="4 15"/>
<evidence type="ECO:0000256" key="8">
    <source>
        <dbReference type="ARBA" id="ARBA00022833"/>
    </source>
</evidence>
<comment type="catalytic activity">
    <reaction evidence="10 15">
        <text>2'-deoxycytidine + H2O + H(+) = 2'-deoxyuridine + NH4(+)</text>
        <dbReference type="Rhea" id="RHEA:13433"/>
        <dbReference type="ChEBI" id="CHEBI:15377"/>
        <dbReference type="ChEBI" id="CHEBI:15378"/>
        <dbReference type="ChEBI" id="CHEBI:15698"/>
        <dbReference type="ChEBI" id="CHEBI:16450"/>
        <dbReference type="ChEBI" id="CHEBI:28938"/>
        <dbReference type="EC" id="3.5.4.5"/>
    </reaction>
</comment>
<dbReference type="FunFam" id="3.40.140.10:FF:000008">
    <property type="entry name" value="Cytidine deaminase"/>
    <property type="match status" value="1"/>
</dbReference>
<dbReference type="InterPro" id="IPR002125">
    <property type="entry name" value="CMP_dCMP_dom"/>
</dbReference>
<evidence type="ECO:0000256" key="9">
    <source>
        <dbReference type="ARBA" id="ARBA00032005"/>
    </source>
</evidence>
<reference evidence="17" key="1">
    <citation type="journal article" date="2021" name="PeerJ">
        <title>Extensive microbial diversity within the chicken gut microbiome revealed by metagenomics and culture.</title>
        <authorList>
            <person name="Gilroy R."/>
            <person name="Ravi A."/>
            <person name="Getino M."/>
            <person name="Pursley I."/>
            <person name="Horton D.L."/>
            <person name="Alikhan N.F."/>
            <person name="Baker D."/>
            <person name="Gharbi K."/>
            <person name="Hall N."/>
            <person name="Watson M."/>
            <person name="Adriaenssens E.M."/>
            <person name="Foster-Nyarko E."/>
            <person name="Jarju S."/>
            <person name="Secka A."/>
            <person name="Antonio M."/>
            <person name="Oren A."/>
            <person name="Chaudhuri R.R."/>
            <person name="La Ragione R."/>
            <person name="Hildebrand F."/>
            <person name="Pallen M.J."/>
        </authorList>
    </citation>
    <scope>NUCLEOTIDE SEQUENCE</scope>
    <source>
        <strain evidence="17">ChiGjej1B1-14440</strain>
    </source>
</reference>
<evidence type="ECO:0000256" key="15">
    <source>
        <dbReference type="RuleBase" id="RU364006"/>
    </source>
</evidence>
<dbReference type="Gene3D" id="3.40.140.10">
    <property type="entry name" value="Cytidine Deaminase, domain 2"/>
    <property type="match status" value="1"/>
</dbReference>
<dbReference type="Pfam" id="PF00383">
    <property type="entry name" value="dCMP_cyt_deam_1"/>
    <property type="match status" value="1"/>
</dbReference>
<evidence type="ECO:0000256" key="2">
    <source>
        <dbReference type="ARBA" id="ARBA00003949"/>
    </source>
</evidence>
<evidence type="ECO:0000313" key="18">
    <source>
        <dbReference type="Proteomes" id="UP000886724"/>
    </source>
</evidence>
<dbReference type="GO" id="GO:0004126">
    <property type="term" value="F:cytidine deaminase activity"/>
    <property type="evidence" value="ECO:0007669"/>
    <property type="project" value="UniProtKB-UniRule"/>
</dbReference>
<reference evidence="17" key="2">
    <citation type="submission" date="2021-04" db="EMBL/GenBank/DDBJ databases">
        <authorList>
            <person name="Gilroy R."/>
        </authorList>
    </citation>
    <scope>NUCLEOTIDE SEQUENCE</scope>
    <source>
        <strain evidence="17">ChiGjej1B1-14440</strain>
    </source>
</reference>
<feature type="domain" description="CMP/dCMP-type deaminase" evidence="16">
    <location>
        <begin position="1"/>
        <end position="129"/>
    </location>
</feature>
<evidence type="ECO:0000256" key="6">
    <source>
        <dbReference type="ARBA" id="ARBA00022723"/>
    </source>
</evidence>
<sequence>MEIKEIIAKAFKATDNSYSPYSNFKVGACIEMKDNNYFLGTNIENAAYGSSMCAERNAIYSAYCNGYHKEDIKQIAIVSFGNKLVSPCGSCRQVMVELLAKDCRVILANQNEYQITTVEELMPLAFKGDSLECSNQDL</sequence>
<dbReference type="GO" id="GO:0072527">
    <property type="term" value="P:pyrimidine-containing compound metabolic process"/>
    <property type="evidence" value="ECO:0007669"/>
    <property type="project" value="UniProtKB-ARBA"/>
</dbReference>
<feature type="binding site" evidence="13">
    <location>
        <begin position="42"/>
        <end position="48"/>
    </location>
    <ligand>
        <name>substrate</name>
    </ligand>
</feature>
<dbReference type="GO" id="GO:0005829">
    <property type="term" value="C:cytosol"/>
    <property type="evidence" value="ECO:0007669"/>
    <property type="project" value="TreeGrafter"/>
</dbReference>
<comment type="function">
    <text evidence="2 15">This enzyme scavenges exogenous and endogenous cytidine and 2'-deoxycytidine for UMP synthesis.</text>
</comment>
<dbReference type="NCBIfam" id="TIGR01354">
    <property type="entry name" value="cyt_deam_tetra"/>
    <property type="match status" value="1"/>
</dbReference>
<feature type="binding site" evidence="14">
    <location>
        <position position="88"/>
    </location>
    <ligand>
        <name>Zn(2+)</name>
        <dbReference type="ChEBI" id="CHEBI:29105"/>
        <note>catalytic</note>
    </ligand>
</feature>
<evidence type="ECO:0000313" key="17">
    <source>
        <dbReference type="EMBL" id="HIX82634.1"/>
    </source>
</evidence>
<dbReference type="PROSITE" id="PS00903">
    <property type="entry name" value="CYT_DCMP_DEAMINASES_1"/>
    <property type="match status" value="1"/>
</dbReference>
<evidence type="ECO:0000256" key="13">
    <source>
        <dbReference type="PIRSR" id="PIRSR606262-2"/>
    </source>
</evidence>
<dbReference type="GO" id="GO:0008270">
    <property type="term" value="F:zinc ion binding"/>
    <property type="evidence" value="ECO:0007669"/>
    <property type="project" value="UniProtKB-UniRule"/>
</dbReference>
<comment type="caution">
    <text evidence="17">The sequence shown here is derived from an EMBL/GenBank/DDBJ whole genome shotgun (WGS) entry which is preliminary data.</text>
</comment>
<keyword evidence="6 14" id="KW-0479">Metal-binding</keyword>
<dbReference type="GO" id="GO:0042802">
    <property type="term" value="F:identical protein binding"/>
    <property type="evidence" value="ECO:0007669"/>
    <property type="project" value="UniProtKB-ARBA"/>
</dbReference>
<dbReference type="InterPro" id="IPR006262">
    <property type="entry name" value="Cyt_deam_tetra"/>
</dbReference>
<evidence type="ECO:0000256" key="1">
    <source>
        <dbReference type="ARBA" id="ARBA00001947"/>
    </source>
</evidence>
<dbReference type="Proteomes" id="UP000886724">
    <property type="component" value="Unassembled WGS sequence"/>
</dbReference>
<dbReference type="InterPro" id="IPR016192">
    <property type="entry name" value="APOBEC/CMP_deaminase_Zn-bd"/>
</dbReference>
<dbReference type="NCBIfam" id="NF004064">
    <property type="entry name" value="PRK05578.1"/>
    <property type="match status" value="1"/>
</dbReference>
<comment type="catalytic activity">
    <reaction evidence="11 15">
        <text>cytidine + H2O + H(+) = uridine + NH4(+)</text>
        <dbReference type="Rhea" id="RHEA:16069"/>
        <dbReference type="ChEBI" id="CHEBI:15377"/>
        <dbReference type="ChEBI" id="CHEBI:15378"/>
        <dbReference type="ChEBI" id="CHEBI:16704"/>
        <dbReference type="ChEBI" id="CHEBI:17562"/>
        <dbReference type="ChEBI" id="CHEBI:28938"/>
        <dbReference type="EC" id="3.5.4.5"/>
    </reaction>
</comment>
<dbReference type="PANTHER" id="PTHR11644">
    <property type="entry name" value="CYTIDINE DEAMINASE"/>
    <property type="match status" value="1"/>
</dbReference>
<dbReference type="AlphaFoldDB" id="A0A9D2BPC1"/>
<feature type="binding site" evidence="14">
    <location>
        <position position="91"/>
    </location>
    <ligand>
        <name>Zn(2+)</name>
        <dbReference type="ChEBI" id="CHEBI:29105"/>
        <note>catalytic</note>
    </ligand>
</feature>
<evidence type="ECO:0000256" key="4">
    <source>
        <dbReference type="ARBA" id="ARBA00012783"/>
    </source>
</evidence>
<comment type="cofactor">
    <cofactor evidence="1 14 15">
        <name>Zn(2+)</name>
        <dbReference type="ChEBI" id="CHEBI:29105"/>
    </cofactor>
</comment>
<evidence type="ECO:0000259" key="16">
    <source>
        <dbReference type="PROSITE" id="PS51747"/>
    </source>
</evidence>
<keyword evidence="8 14" id="KW-0862">Zinc</keyword>
<dbReference type="EMBL" id="DXET01000263">
    <property type="protein sequence ID" value="HIX82634.1"/>
    <property type="molecule type" value="Genomic_DNA"/>
</dbReference>
<dbReference type="GO" id="GO:0055086">
    <property type="term" value="P:nucleobase-containing small molecule metabolic process"/>
    <property type="evidence" value="ECO:0007669"/>
    <property type="project" value="UniProtKB-ARBA"/>
</dbReference>
<protein>
    <recommendedName>
        <fullName evidence="5 15">Cytidine deaminase</fullName>
        <ecNumber evidence="4 15">3.5.4.5</ecNumber>
    </recommendedName>
    <alternativeName>
        <fullName evidence="9 15">Cytidine aminohydrolase</fullName>
    </alternativeName>
</protein>
<organism evidence="17 18">
    <name type="scientific">Candidatus Erysipelatoclostridium merdavium</name>
    <dbReference type="NCBI Taxonomy" id="2838566"/>
    <lineage>
        <taxon>Bacteria</taxon>
        <taxon>Bacillati</taxon>
        <taxon>Bacillota</taxon>
        <taxon>Erysipelotrichia</taxon>
        <taxon>Erysipelotrichales</taxon>
        <taxon>Erysipelotrichales incertae sedis</taxon>
    </lineage>
</organism>
<evidence type="ECO:0000256" key="10">
    <source>
        <dbReference type="ARBA" id="ARBA00049252"/>
    </source>
</evidence>
<feature type="binding site" evidence="14">
    <location>
        <position position="53"/>
    </location>
    <ligand>
        <name>Zn(2+)</name>
        <dbReference type="ChEBI" id="CHEBI:29105"/>
        <note>catalytic</note>
    </ligand>
</feature>
<dbReference type="PANTHER" id="PTHR11644:SF2">
    <property type="entry name" value="CYTIDINE DEAMINASE"/>
    <property type="match status" value="1"/>
</dbReference>
<evidence type="ECO:0000256" key="7">
    <source>
        <dbReference type="ARBA" id="ARBA00022801"/>
    </source>
</evidence>
<evidence type="ECO:0000256" key="12">
    <source>
        <dbReference type="PIRSR" id="PIRSR606262-1"/>
    </source>
</evidence>
<feature type="active site" description="Proton donor" evidence="12">
    <location>
        <position position="55"/>
    </location>
</feature>
<dbReference type="SUPFAM" id="SSF53927">
    <property type="entry name" value="Cytidine deaminase-like"/>
    <property type="match status" value="1"/>
</dbReference>
<evidence type="ECO:0000256" key="14">
    <source>
        <dbReference type="PIRSR" id="PIRSR606262-3"/>
    </source>
</evidence>
<accession>A0A9D2BPC1</accession>
<dbReference type="CDD" id="cd01283">
    <property type="entry name" value="cytidine_deaminase"/>
    <property type="match status" value="1"/>
</dbReference>
<gene>
    <name evidence="17" type="primary">cdd</name>
    <name evidence="17" type="ORF">H9980_11800</name>
</gene>
<keyword evidence="7 15" id="KW-0378">Hydrolase</keyword>
<comment type="similarity">
    <text evidence="3 15">Belongs to the cytidine and deoxycytidylate deaminase family.</text>
</comment>
<evidence type="ECO:0000256" key="5">
    <source>
        <dbReference type="ARBA" id="ARBA00018266"/>
    </source>
</evidence>
<proteinExistence type="inferred from homology"/>
<evidence type="ECO:0000256" key="11">
    <source>
        <dbReference type="ARBA" id="ARBA00049558"/>
    </source>
</evidence>
<dbReference type="InterPro" id="IPR016193">
    <property type="entry name" value="Cytidine_deaminase-like"/>
</dbReference>
<dbReference type="PROSITE" id="PS51747">
    <property type="entry name" value="CYT_DCMP_DEAMINASES_2"/>
    <property type="match status" value="1"/>
</dbReference>